<accession>A0A5B7F792</accession>
<proteinExistence type="predicted"/>
<protein>
    <submittedName>
        <fullName evidence="1">Uncharacterized protein</fullName>
    </submittedName>
</protein>
<reference evidence="1 2" key="1">
    <citation type="submission" date="2019-05" db="EMBL/GenBank/DDBJ databases">
        <title>Another draft genome of Portunus trituberculatus and its Hox gene families provides insights of decapod evolution.</title>
        <authorList>
            <person name="Jeong J.-H."/>
            <person name="Song I."/>
            <person name="Kim S."/>
            <person name="Choi T."/>
            <person name="Kim D."/>
            <person name="Ryu S."/>
            <person name="Kim W."/>
        </authorList>
    </citation>
    <scope>NUCLEOTIDE SEQUENCE [LARGE SCALE GENOMIC DNA]</scope>
    <source>
        <tissue evidence="1">Muscle</tissue>
    </source>
</reference>
<name>A0A5B7F792_PORTR</name>
<keyword evidence="2" id="KW-1185">Reference proteome</keyword>
<organism evidence="1 2">
    <name type="scientific">Portunus trituberculatus</name>
    <name type="common">Swimming crab</name>
    <name type="synonym">Neptunus trituberculatus</name>
    <dbReference type="NCBI Taxonomy" id="210409"/>
    <lineage>
        <taxon>Eukaryota</taxon>
        <taxon>Metazoa</taxon>
        <taxon>Ecdysozoa</taxon>
        <taxon>Arthropoda</taxon>
        <taxon>Crustacea</taxon>
        <taxon>Multicrustacea</taxon>
        <taxon>Malacostraca</taxon>
        <taxon>Eumalacostraca</taxon>
        <taxon>Eucarida</taxon>
        <taxon>Decapoda</taxon>
        <taxon>Pleocyemata</taxon>
        <taxon>Brachyura</taxon>
        <taxon>Eubrachyura</taxon>
        <taxon>Portunoidea</taxon>
        <taxon>Portunidae</taxon>
        <taxon>Portuninae</taxon>
        <taxon>Portunus</taxon>
    </lineage>
</organism>
<comment type="caution">
    <text evidence="1">The sequence shown here is derived from an EMBL/GenBank/DDBJ whole genome shotgun (WGS) entry which is preliminary data.</text>
</comment>
<dbReference type="EMBL" id="VSRR010005842">
    <property type="protein sequence ID" value="MPC43460.1"/>
    <property type="molecule type" value="Genomic_DNA"/>
</dbReference>
<evidence type="ECO:0000313" key="1">
    <source>
        <dbReference type="EMBL" id="MPC43460.1"/>
    </source>
</evidence>
<sequence>MTRRICKNPNDYKASGEQDRGTKECVGYWESLAAVSLVNKSLYISVVVYGSCSVTTYRAAKEGLA</sequence>
<gene>
    <name evidence="1" type="ORF">E2C01_037108</name>
</gene>
<evidence type="ECO:0000313" key="2">
    <source>
        <dbReference type="Proteomes" id="UP000324222"/>
    </source>
</evidence>
<dbReference type="Proteomes" id="UP000324222">
    <property type="component" value="Unassembled WGS sequence"/>
</dbReference>
<dbReference type="AlphaFoldDB" id="A0A5B7F792"/>